<name>A0A835S235_VANPL</name>
<feature type="coiled-coil region" evidence="4">
    <location>
        <begin position="677"/>
        <end position="736"/>
    </location>
</feature>
<feature type="region of interest" description="Disordered" evidence="5">
    <location>
        <begin position="604"/>
        <end position="673"/>
    </location>
</feature>
<dbReference type="PROSITE" id="PS50082">
    <property type="entry name" value="WD_REPEATS_2"/>
    <property type="match status" value="1"/>
</dbReference>
<feature type="transmembrane region" description="Helical" evidence="6">
    <location>
        <begin position="477"/>
        <end position="501"/>
    </location>
</feature>
<feature type="transmembrane region" description="Helical" evidence="6">
    <location>
        <begin position="555"/>
        <end position="577"/>
    </location>
</feature>
<feature type="compositionally biased region" description="Polar residues" evidence="5">
    <location>
        <begin position="604"/>
        <end position="620"/>
    </location>
</feature>
<feature type="coiled-coil region" evidence="4">
    <location>
        <begin position="978"/>
        <end position="1005"/>
    </location>
</feature>
<dbReference type="SMART" id="SM00320">
    <property type="entry name" value="WD40"/>
    <property type="match status" value="7"/>
</dbReference>
<keyword evidence="2" id="KW-0677">Repeat</keyword>
<keyword evidence="1 3" id="KW-0853">WD repeat</keyword>
<dbReference type="InterPro" id="IPR001680">
    <property type="entry name" value="WD40_rpt"/>
</dbReference>
<proteinExistence type="predicted"/>
<protein>
    <submittedName>
        <fullName evidence="7">Uncharacterized protein</fullName>
    </submittedName>
</protein>
<dbReference type="Proteomes" id="UP000636800">
    <property type="component" value="Chromosome 1"/>
</dbReference>
<dbReference type="GO" id="GO:0080008">
    <property type="term" value="C:Cul4-RING E3 ubiquitin ligase complex"/>
    <property type="evidence" value="ECO:0007669"/>
    <property type="project" value="TreeGrafter"/>
</dbReference>
<keyword evidence="6" id="KW-0812">Transmembrane</keyword>
<keyword evidence="8" id="KW-1185">Reference proteome</keyword>
<keyword evidence="4" id="KW-0175">Coiled coil</keyword>
<reference evidence="7 8" key="1">
    <citation type="journal article" date="2020" name="Nat. Food">
        <title>A phased Vanilla planifolia genome enables genetic improvement of flavour and production.</title>
        <authorList>
            <person name="Hasing T."/>
            <person name="Tang H."/>
            <person name="Brym M."/>
            <person name="Khazi F."/>
            <person name="Huang T."/>
            <person name="Chambers A.H."/>
        </authorList>
    </citation>
    <scope>NUCLEOTIDE SEQUENCE [LARGE SCALE GENOMIC DNA]</scope>
    <source>
        <tissue evidence="7">Leaf</tissue>
    </source>
</reference>
<dbReference type="Pfam" id="PF00400">
    <property type="entry name" value="WD40"/>
    <property type="match status" value="3"/>
</dbReference>
<feature type="repeat" description="WD" evidence="3">
    <location>
        <begin position="37"/>
        <end position="69"/>
    </location>
</feature>
<evidence type="ECO:0000313" key="8">
    <source>
        <dbReference type="Proteomes" id="UP000636800"/>
    </source>
</evidence>
<evidence type="ECO:0000256" key="2">
    <source>
        <dbReference type="ARBA" id="ARBA00022737"/>
    </source>
</evidence>
<accession>A0A835S235</accession>
<keyword evidence="6" id="KW-1133">Transmembrane helix</keyword>
<gene>
    <name evidence="7" type="ORF">HPP92_003606</name>
</gene>
<evidence type="ECO:0000256" key="1">
    <source>
        <dbReference type="ARBA" id="ARBA00022574"/>
    </source>
</evidence>
<feature type="region of interest" description="Disordered" evidence="5">
    <location>
        <begin position="840"/>
        <end position="862"/>
    </location>
</feature>
<keyword evidence="6" id="KW-0472">Membrane</keyword>
<dbReference type="PANTHER" id="PTHR15574:SF65">
    <property type="entry name" value="TRANSDUCIN_WD40 REPEAT-LIKE SUPERFAMILY PROTEIN"/>
    <property type="match status" value="1"/>
</dbReference>
<evidence type="ECO:0000256" key="6">
    <source>
        <dbReference type="SAM" id="Phobius"/>
    </source>
</evidence>
<dbReference type="InterPro" id="IPR045151">
    <property type="entry name" value="DCAF8"/>
</dbReference>
<dbReference type="GO" id="GO:0005737">
    <property type="term" value="C:cytoplasm"/>
    <property type="evidence" value="ECO:0007669"/>
    <property type="project" value="TreeGrafter"/>
</dbReference>
<comment type="caution">
    <text evidence="7">The sequence shown here is derived from an EMBL/GenBank/DDBJ whole genome shotgun (WGS) entry which is preliminary data.</text>
</comment>
<organism evidence="7 8">
    <name type="scientific">Vanilla planifolia</name>
    <name type="common">Vanilla</name>
    <dbReference type="NCBI Taxonomy" id="51239"/>
    <lineage>
        <taxon>Eukaryota</taxon>
        <taxon>Viridiplantae</taxon>
        <taxon>Streptophyta</taxon>
        <taxon>Embryophyta</taxon>
        <taxon>Tracheophyta</taxon>
        <taxon>Spermatophyta</taxon>
        <taxon>Magnoliopsida</taxon>
        <taxon>Liliopsida</taxon>
        <taxon>Asparagales</taxon>
        <taxon>Orchidaceae</taxon>
        <taxon>Vanilloideae</taxon>
        <taxon>Vanilleae</taxon>
        <taxon>Vanilla</taxon>
    </lineage>
</organism>
<feature type="compositionally biased region" description="Low complexity" evidence="5">
    <location>
        <begin position="641"/>
        <end position="653"/>
    </location>
</feature>
<dbReference type="OrthoDB" id="10257085at2759"/>
<dbReference type="InterPro" id="IPR036322">
    <property type="entry name" value="WD40_repeat_dom_sf"/>
</dbReference>
<sequence length="1154" mass="130110">MEEIRRRELGLLQPRSFARLLGGSETLIKHLDLYGKLHGHNGCVNTANFSPSGDVLISGSDDKDIIFWNWVAKTITFSYASGHLDNVFYAQIMPYTDDRIIVTSGADGQVRFGHVTEDGKVNTKQLGRHSGRVHKLAIESGSPHIFYSCGEDGLVQRFDLRSQTNSKLFTCLSLSEDKQPLQLNSIAIDPQNANYFSLGGFDEYVRVYDIRNYQLDASQGEDLPVDIFCPCHLLGSNNVHITGLAYSRMSEVLVSYNDELIYLFHKYMGIGTNPKAFQAESLKNINQPQVYAGHRNWQTVKGVNFFGPSDEYVVSGSDCGHVFIWKKKDGELMRMMVGDKQIVNCVEPHPFFPFLASSGLDENLKVWTPTSRKISPLPKNAKEIMSSNKQGRESRARITLSPDVVMHVLRLQRRQTLVYVEPSAPAADSDSESLEDGSATDPRNCNVDVRRRRRTEGGGEKGGHLKPCSLLEGRVSFALIFFTVIFALFCGLGTAGLNAGIRKDAEHRLSSSLKVRQASRYLGEEIEQRTHCSCSSVFLFSRLFRDLLYRNANSGLDWLTVLFPCAGFVSTEFVLFFEFEMFLRKSTNKKLYAGQQLAWEGHSTIDNMQTSKPRNGTSELPNKKSPVSPKPPKASRKSGSDSDSAASKLTSKKTSNERSPNFSDRQSPKHPVIVVYEKKRSVKLSELESQLTQLQEELKKTKEMLSSSESSKQCVQEEAEEDRKQLTIMSAKLEESHLHLVELSKAEDTRLQELEKISQERDKAWLSELESVQKQHTADSTALACAMNEIQMLKQQLDVVMKSKRTPSEDSNATLTELEALKDDMAAVLQNVQNLSVQIRGRKSGRRRDEDEDVEKQKPSYSTEFGSWHSELAELRDALEAVEVKYLEEQIRTTTEIQSAYEMAELVKLNAEKRESELESALESRMAENSNFNIRLLDMETAFQTISAVNKELKEKMEREQAYKFDSELKLLKATTDRTELKANLLDKETELQGILEENDILKSELSKRDIEHQNNLSSAISDAEKARVAEEEALKRVDCVNEEAEKSDKRLTKIMEQLQVAQSLNSEMEAELRCLRVQSDQWRKAAEAAAAILSPATNGRVIERIGSMDSDYNSLSSKLMSSPFSDDLYDESPKKKNGNVLRKFGGLWKKGTK</sequence>
<dbReference type="InterPro" id="IPR015943">
    <property type="entry name" value="WD40/YVTN_repeat-like_dom_sf"/>
</dbReference>
<dbReference type="PROSITE" id="PS50294">
    <property type="entry name" value="WD_REPEATS_REGION"/>
    <property type="match status" value="1"/>
</dbReference>
<evidence type="ECO:0000313" key="7">
    <source>
        <dbReference type="EMBL" id="KAG0498915.1"/>
    </source>
</evidence>
<dbReference type="EMBL" id="JADCNL010000001">
    <property type="protein sequence ID" value="KAG0498915.1"/>
    <property type="molecule type" value="Genomic_DNA"/>
</dbReference>
<dbReference type="AlphaFoldDB" id="A0A835S235"/>
<dbReference type="Gene3D" id="2.130.10.10">
    <property type="entry name" value="YVTN repeat-like/Quinoprotein amine dehydrogenase"/>
    <property type="match status" value="1"/>
</dbReference>
<feature type="coiled-coil region" evidence="4">
    <location>
        <begin position="1042"/>
        <end position="1086"/>
    </location>
</feature>
<evidence type="ECO:0000256" key="4">
    <source>
        <dbReference type="SAM" id="Coils"/>
    </source>
</evidence>
<dbReference type="PANTHER" id="PTHR15574">
    <property type="entry name" value="WD REPEAT DOMAIN-CONTAINING FAMILY"/>
    <property type="match status" value="1"/>
</dbReference>
<feature type="region of interest" description="Disordered" evidence="5">
    <location>
        <begin position="422"/>
        <end position="463"/>
    </location>
</feature>
<evidence type="ECO:0000256" key="3">
    <source>
        <dbReference type="PROSITE-ProRule" id="PRU00221"/>
    </source>
</evidence>
<evidence type="ECO:0000256" key="5">
    <source>
        <dbReference type="SAM" id="MobiDB-lite"/>
    </source>
</evidence>
<dbReference type="SUPFAM" id="SSF50978">
    <property type="entry name" value="WD40 repeat-like"/>
    <property type="match status" value="1"/>
</dbReference>